<dbReference type="SUPFAM" id="SSF54427">
    <property type="entry name" value="NTF2-like"/>
    <property type="match status" value="1"/>
</dbReference>
<name>A0ABR9QMS3_9BACI</name>
<sequence>MTKKILWGFGAILVIGLLVVGYLWKESAEDITATEQLERYYEVYNNKDFEAFYDMLSEKEQEELEANNKRQDILKGFEKAWRVIEVIKIEEQDGGTKNGTIVAATVSHPPHGSEPKITFIETFKLIKVTDEWKFDDYISKEIVD</sequence>
<evidence type="ECO:0000313" key="3">
    <source>
        <dbReference type="Proteomes" id="UP001516662"/>
    </source>
</evidence>
<evidence type="ECO:0000256" key="1">
    <source>
        <dbReference type="SAM" id="Phobius"/>
    </source>
</evidence>
<dbReference type="Proteomes" id="UP001516662">
    <property type="component" value="Unassembled WGS sequence"/>
</dbReference>
<comment type="caution">
    <text evidence="2">The sequence shown here is derived from an EMBL/GenBank/DDBJ whole genome shotgun (WGS) entry which is preliminary data.</text>
</comment>
<accession>A0ABR9QMS3</accession>
<dbReference type="EMBL" id="JADCLJ010000024">
    <property type="protein sequence ID" value="MBE4909799.1"/>
    <property type="molecule type" value="Genomic_DNA"/>
</dbReference>
<keyword evidence="1" id="KW-1133">Transmembrane helix</keyword>
<keyword evidence="1" id="KW-0812">Transmembrane</keyword>
<keyword evidence="1" id="KW-0472">Membrane</keyword>
<reference evidence="2 3" key="1">
    <citation type="submission" date="2020-10" db="EMBL/GenBank/DDBJ databases">
        <title>Bacillus sp. HD4P25, an endophyte from a halophyte.</title>
        <authorList>
            <person name="Sun J.-Q."/>
        </authorList>
    </citation>
    <scope>NUCLEOTIDE SEQUENCE [LARGE SCALE GENOMIC DNA]</scope>
    <source>
        <strain evidence="2 3">YIM 93174</strain>
    </source>
</reference>
<proteinExistence type="predicted"/>
<organism evidence="2 3">
    <name type="scientific">Litchfieldia luteola</name>
    <dbReference type="NCBI Taxonomy" id="682179"/>
    <lineage>
        <taxon>Bacteria</taxon>
        <taxon>Bacillati</taxon>
        <taxon>Bacillota</taxon>
        <taxon>Bacilli</taxon>
        <taxon>Bacillales</taxon>
        <taxon>Bacillaceae</taxon>
        <taxon>Litchfieldia</taxon>
    </lineage>
</organism>
<keyword evidence="3" id="KW-1185">Reference proteome</keyword>
<dbReference type="RefSeq" id="WP_193538797.1">
    <property type="nucleotide sequence ID" value="NZ_JADCLJ010000024.1"/>
</dbReference>
<dbReference type="InterPro" id="IPR032710">
    <property type="entry name" value="NTF2-like_dom_sf"/>
</dbReference>
<evidence type="ECO:0008006" key="4">
    <source>
        <dbReference type="Google" id="ProtNLM"/>
    </source>
</evidence>
<evidence type="ECO:0000313" key="2">
    <source>
        <dbReference type="EMBL" id="MBE4909799.1"/>
    </source>
</evidence>
<feature type="transmembrane region" description="Helical" evidence="1">
    <location>
        <begin position="6"/>
        <end position="24"/>
    </location>
</feature>
<gene>
    <name evidence="2" type="ORF">IMZ08_17330</name>
</gene>
<dbReference type="Gene3D" id="3.10.450.100">
    <property type="entry name" value="NTF2-like, domain 1"/>
    <property type="match status" value="1"/>
</dbReference>
<protein>
    <recommendedName>
        <fullName evidence="4">DUF4878 domain-containing protein</fullName>
    </recommendedName>
</protein>